<comment type="caution">
    <text evidence="2">The sequence shown here is derived from an EMBL/GenBank/DDBJ whole genome shotgun (WGS) entry which is preliminary data.</text>
</comment>
<name>A0ABT3NAP6_9BACT</name>
<evidence type="ECO:0000259" key="1">
    <source>
        <dbReference type="Pfam" id="PF17761"/>
    </source>
</evidence>
<dbReference type="EMBL" id="JAPFPW010000010">
    <property type="protein sequence ID" value="MCW7754246.1"/>
    <property type="molecule type" value="Genomic_DNA"/>
</dbReference>
<keyword evidence="3" id="KW-1185">Reference proteome</keyword>
<dbReference type="Pfam" id="PF17761">
    <property type="entry name" value="DUF1016_N"/>
    <property type="match status" value="1"/>
</dbReference>
<dbReference type="RefSeq" id="WP_265425248.1">
    <property type="nucleotide sequence ID" value="NZ_JAPFPW010000010.1"/>
</dbReference>
<gene>
    <name evidence="2" type="ORF">OOT00_09630</name>
</gene>
<accession>A0ABT3NAP6</accession>
<evidence type="ECO:0000313" key="3">
    <source>
        <dbReference type="Proteomes" id="UP001209681"/>
    </source>
</evidence>
<feature type="domain" description="YhcG N-terminal" evidence="1">
    <location>
        <begin position="5"/>
        <end position="47"/>
    </location>
</feature>
<evidence type="ECO:0000313" key="2">
    <source>
        <dbReference type="EMBL" id="MCW7754246.1"/>
    </source>
</evidence>
<protein>
    <submittedName>
        <fullName evidence="2">DUF1016 N-terminal domain-containing protein</fullName>
    </submittedName>
</protein>
<reference evidence="2 3" key="1">
    <citation type="submission" date="2022-11" db="EMBL/GenBank/DDBJ databases">
        <title>Desulfobotulus tamanensis H1 sp. nov. - anaerobic, alkaliphilic, sulphate reducing bacterium isolated from terrestrial mud volcano.</title>
        <authorList>
            <person name="Frolova A."/>
            <person name="Merkel A.Y."/>
            <person name="Slobodkin A.I."/>
        </authorList>
    </citation>
    <scope>NUCLEOTIDE SEQUENCE [LARGE SCALE GENOMIC DNA]</scope>
    <source>
        <strain evidence="2 3">H1</strain>
    </source>
</reference>
<organism evidence="2 3">
    <name type="scientific">Desulfobotulus pelophilus</name>
    <dbReference type="NCBI Taxonomy" id="2823377"/>
    <lineage>
        <taxon>Bacteria</taxon>
        <taxon>Pseudomonadati</taxon>
        <taxon>Thermodesulfobacteriota</taxon>
        <taxon>Desulfobacteria</taxon>
        <taxon>Desulfobacterales</taxon>
        <taxon>Desulfobacteraceae</taxon>
        <taxon>Desulfobotulus</taxon>
    </lineage>
</organism>
<sequence>MISGKDAVWGSKFLEHLASDLKKEFPDMQGFSVTNLKYCRVFFEYIEIRPQIGDENKGRIIPQITNQLAPSSKSGLSWIKAGDL</sequence>
<dbReference type="InterPro" id="IPR041527">
    <property type="entry name" value="YhcG_N"/>
</dbReference>
<proteinExistence type="predicted"/>
<dbReference type="Proteomes" id="UP001209681">
    <property type="component" value="Unassembled WGS sequence"/>
</dbReference>